<dbReference type="InterPro" id="IPR020103">
    <property type="entry name" value="PsdUridine_synth_cat_dom_sf"/>
</dbReference>
<comment type="function">
    <text evidence="4">Formation of pseudouridine at positions 38, 39 and 40 in the anticodon stem and loop of transfer RNAs.</text>
</comment>
<dbReference type="AlphaFoldDB" id="A0A4D6XXT9"/>
<feature type="domain" description="Pseudouridine synthase I TruA alpha/beta" evidence="8">
    <location>
        <begin position="8"/>
        <end position="103"/>
    </location>
</feature>
<evidence type="ECO:0000256" key="1">
    <source>
        <dbReference type="ARBA" id="ARBA00009375"/>
    </source>
</evidence>
<feature type="domain" description="Pseudouridine synthase I TruA alpha/beta" evidence="8">
    <location>
        <begin position="146"/>
        <end position="244"/>
    </location>
</feature>
<evidence type="ECO:0000259" key="8">
    <source>
        <dbReference type="Pfam" id="PF01416"/>
    </source>
</evidence>
<evidence type="ECO:0000256" key="4">
    <source>
        <dbReference type="HAMAP-Rule" id="MF_00171"/>
    </source>
</evidence>
<keyword evidence="3 4" id="KW-0413">Isomerase</keyword>
<dbReference type="NCBIfam" id="TIGR00071">
    <property type="entry name" value="hisT_truA"/>
    <property type="match status" value="1"/>
</dbReference>
<evidence type="ECO:0000256" key="6">
    <source>
        <dbReference type="PIRSR" id="PIRSR001430-2"/>
    </source>
</evidence>
<feature type="binding site" evidence="4 6">
    <location>
        <position position="109"/>
    </location>
    <ligand>
        <name>substrate</name>
    </ligand>
</feature>
<dbReference type="CDD" id="cd02570">
    <property type="entry name" value="PseudoU_synth_EcTruA"/>
    <property type="match status" value="1"/>
</dbReference>
<sequence>MKIALGIEYNGKNYHGWQKQKEVISIQEMLEKAISYIANQKIKVICAGRTDTGVHSSGQIVHFKTTSKRTEKAWTVGVNTKLPSDISVCWIKKVSDNFHARYSAISRQYQYIINNSILRSALLNDYSYHFFKPLDEKKMHYSGQCLIGEHDFTSFRSTYCQSKNPYRKILNLTVSRFKNLIIINIKANSFLQHMVRNIVGSLIEVGTNKKPKNWIQKILIKKNRRLAGMTAKSSGLNLIYVNYPINFNLINNKKPHFIL</sequence>
<dbReference type="HAMAP" id="MF_00171">
    <property type="entry name" value="TruA"/>
    <property type="match status" value="1"/>
</dbReference>
<keyword evidence="2 4" id="KW-0819">tRNA processing</keyword>
<dbReference type="Gene3D" id="3.30.70.580">
    <property type="entry name" value="Pseudouridine synthase I, catalytic domain, N-terminal subdomain"/>
    <property type="match status" value="1"/>
</dbReference>
<dbReference type="InterPro" id="IPR020095">
    <property type="entry name" value="PsdUridine_synth_TruA_C"/>
</dbReference>
<comment type="catalytic activity">
    <reaction evidence="4 7">
        <text>uridine(38/39/40) in tRNA = pseudouridine(38/39/40) in tRNA</text>
        <dbReference type="Rhea" id="RHEA:22376"/>
        <dbReference type="Rhea" id="RHEA-COMP:10085"/>
        <dbReference type="Rhea" id="RHEA-COMP:10087"/>
        <dbReference type="ChEBI" id="CHEBI:65314"/>
        <dbReference type="ChEBI" id="CHEBI:65315"/>
        <dbReference type="EC" id="5.4.99.12"/>
    </reaction>
</comment>
<evidence type="ECO:0000313" key="9">
    <source>
        <dbReference type="EMBL" id="QCI19294.1"/>
    </source>
</evidence>
<dbReference type="EMBL" id="CP033012">
    <property type="protein sequence ID" value="QCI19294.1"/>
    <property type="molecule type" value="Genomic_DNA"/>
</dbReference>
<evidence type="ECO:0000256" key="3">
    <source>
        <dbReference type="ARBA" id="ARBA00023235"/>
    </source>
</evidence>
<gene>
    <name evidence="4 9" type="primary">truA</name>
    <name evidence="9" type="ORF">D9V65_00830</name>
</gene>
<dbReference type="FunFam" id="3.30.70.580:FF:000001">
    <property type="entry name" value="tRNA pseudouridine synthase A"/>
    <property type="match status" value="1"/>
</dbReference>
<dbReference type="PANTHER" id="PTHR11142:SF0">
    <property type="entry name" value="TRNA PSEUDOURIDINE SYNTHASE-LIKE 1"/>
    <property type="match status" value="1"/>
</dbReference>
<dbReference type="InterPro" id="IPR020094">
    <property type="entry name" value="TruA/RsuA/RluB/E/F_N"/>
</dbReference>
<dbReference type="GO" id="GO:0160147">
    <property type="term" value="F:tRNA pseudouridine(38-40) synthase activity"/>
    <property type="evidence" value="ECO:0007669"/>
    <property type="project" value="UniProtKB-EC"/>
</dbReference>
<evidence type="ECO:0000256" key="5">
    <source>
        <dbReference type="PIRSR" id="PIRSR001430-1"/>
    </source>
</evidence>
<dbReference type="Proteomes" id="UP000298677">
    <property type="component" value="Chromosome"/>
</dbReference>
<dbReference type="EC" id="5.4.99.12" evidence="4"/>
<comment type="similarity">
    <text evidence="1 4 7">Belongs to the tRNA pseudouridine synthase TruA family.</text>
</comment>
<organism evidence="9 10">
    <name type="scientific">Buchnera aphidicola</name>
    <name type="common">Anoecia oenotherae</name>
    <dbReference type="NCBI Taxonomy" id="1241833"/>
    <lineage>
        <taxon>Bacteria</taxon>
        <taxon>Pseudomonadati</taxon>
        <taxon>Pseudomonadota</taxon>
        <taxon>Gammaproteobacteria</taxon>
        <taxon>Enterobacterales</taxon>
        <taxon>Erwiniaceae</taxon>
        <taxon>Buchnera</taxon>
    </lineage>
</organism>
<name>A0A4D6XXT9_9GAMM</name>
<dbReference type="RefSeq" id="WP_158341701.1">
    <property type="nucleotide sequence ID" value="NZ_CP033012.1"/>
</dbReference>
<dbReference type="Gene3D" id="3.30.70.660">
    <property type="entry name" value="Pseudouridine synthase I, catalytic domain, C-terminal subdomain"/>
    <property type="match status" value="1"/>
</dbReference>
<dbReference type="GO" id="GO:0003723">
    <property type="term" value="F:RNA binding"/>
    <property type="evidence" value="ECO:0007669"/>
    <property type="project" value="InterPro"/>
</dbReference>
<accession>A0A4D6XXT9</accession>
<keyword evidence="10" id="KW-1185">Reference proteome</keyword>
<proteinExistence type="inferred from homology"/>
<dbReference type="OrthoDB" id="9811823at2"/>
<dbReference type="GO" id="GO:0031119">
    <property type="term" value="P:tRNA pseudouridine synthesis"/>
    <property type="evidence" value="ECO:0007669"/>
    <property type="project" value="UniProtKB-UniRule"/>
</dbReference>
<dbReference type="SUPFAM" id="SSF55120">
    <property type="entry name" value="Pseudouridine synthase"/>
    <property type="match status" value="1"/>
</dbReference>
<evidence type="ECO:0000256" key="7">
    <source>
        <dbReference type="RuleBase" id="RU003792"/>
    </source>
</evidence>
<dbReference type="Pfam" id="PF01416">
    <property type="entry name" value="PseudoU_synth_1"/>
    <property type="match status" value="2"/>
</dbReference>
<dbReference type="InterPro" id="IPR020097">
    <property type="entry name" value="PsdUridine_synth_TruA_a/b_dom"/>
</dbReference>
<dbReference type="PANTHER" id="PTHR11142">
    <property type="entry name" value="PSEUDOURIDYLATE SYNTHASE"/>
    <property type="match status" value="1"/>
</dbReference>
<feature type="active site" description="Nucleophile" evidence="4 5">
    <location>
        <position position="51"/>
    </location>
</feature>
<evidence type="ECO:0000256" key="2">
    <source>
        <dbReference type="ARBA" id="ARBA00022694"/>
    </source>
</evidence>
<evidence type="ECO:0000313" key="10">
    <source>
        <dbReference type="Proteomes" id="UP000298677"/>
    </source>
</evidence>
<dbReference type="InterPro" id="IPR001406">
    <property type="entry name" value="PsdUridine_synth_TruA"/>
</dbReference>
<comment type="subunit">
    <text evidence="4">Homodimer.</text>
</comment>
<comment type="caution">
    <text evidence="4">Lacks conserved residue(s) required for the propagation of feature annotation.</text>
</comment>
<protein>
    <recommendedName>
        <fullName evidence="4">tRNA pseudouridine synthase A</fullName>
        <ecNumber evidence="4">5.4.99.12</ecNumber>
    </recommendedName>
    <alternativeName>
        <fullName evidence="4">tRNA pseudouridine(38-40) synthase</fullName>
    </alternativeName>
    <alternativeName>
        <fullName evidence="4">tRNA pseudouridylate synthase I</fullName>
    </alternativeName>
    <alternativeName>
        <fullName evidence="4">tRNA-uridine isomerase I</fullName>
    </alternativeName>
</protein>
<dbReference type="PIRSF" id="PIRSF001430">
    <property type="entry name" value="tRNA_psdUrid_synth"/>
    <property type="match status" value="1"/>
</dbReference>
<reference evidence="9 10" key="1">
    <citation type="submission" date="2018-10" db="EMBL/GenBank/DDBJ databases">
        <title>Comparative functional genomics of the obligate endosymbiont Buchnera aphidicola.</title>
        <authorList>
            <person name="Chong R.A."/>
        </authorList>
    </citation>
    <scope>NUCLEOTIDE SEQUENCE [LARGE SCALE GENOMIC DNA]</scope>
    <source>
        <strain evidence="9 10">Aoe</strain>
    </source>
</reference>